<evidence type="ECO:0000256" key="5">
    <source>
        <dbReference type="ARBA" id="ARBA00022989"/>
    </source>
</evidence>
<dbReference type="Pfam" id="PF00528">
    <property type="entry name" value="BPD_transp_1"/>
    <property type="match status" value="1"/>
</dbReference>
<dbReference type="InterPro" id="IPR050366">
    <property type="entry name" value="BP-dependent_transpt_permease"/>
</dbReference>
<evidence type="ECO:0000313" key="9">
    <source>
        <dbReference type="EMBL" id="WDV08836.1"/>
    </source>
</evidence>
<dbReference type="InterPro" id="IPR035906">
    <property type="entry name" value="MetI-like_sf"/>
</dbReference>
<dbReference type="PROSITE" id="PS50928">
    <property type="entry name" value="ABC_TM1"/>
    <property type="match status" value="1"/>
</dbReference>
<evidence type="ECO:0000313" key="10">
    <source>
        <dbReference type="Proteomes" id="UP001219585"/>
    </source>
</evidence>
<comment type="similarity">
    <text evidence="7">Belongs to the binding-protein-dependent transport system permease family.</text>
</comment>
<dbReference type="PANTHER" id="PTHR43386:SF1">
    <property type="entry name" value="D,D-DIPEPTIDE TRANSPORT SYSTEM PERMEASE PROTEIN DDPC-RELATED"/>
    <property type="match status" value="1"/>
</dbReference>
<dbReference type="Gene3D" id="1.10.3720.10">
    <property type="entry name" value="MetI-like"/>
    <property type="match status" value="1"/>
</dbReference>
<feature type="transmembrane region" description="Helical" evidence="7">
    <location>
        <begin position="109"/>
        <end position="128"/>
    </location>
</feature>
<gene>
    <name evidence="9" type="ORF">OU989_10305</name>
</gene>
<evidence type="ECO:0000256" key="7">
    <source>
        <dbReference type="RuleBase" id="RU363032"/>
    </source>
</evidence>
<organism evidence="9 10">
    <name type="scientific">Lysinibacillus irui</name>
    <dbReference type="NCBI Taxonomy" id="2998077"/>
    <lineage>
        <taxon>Bacteria</taxon>
        <taxon>Bacillati</taxon>
        <taxon>Bacillota</taxon>
        <taxon>Bacilli</taxon>
        <taxon>Bacillales</taxon>
        <taxon>Bacillaceae</taxon>
        <taxon>Lysinibacillus</taxon>
    </lineage>
</organism>
<dbReference type="CDD" id="cd06261">
    <property type="entry name" value="TM_PBP2"/>
    <property type="match status" value="1"/>
</dbReference>
<feature type="transmembrane region" description="Helical" evidence="7">
    <location>
        <begin position="234"/>
        <end position="259"/>
    </location>
</feature>
<dbReference type="EMBL" id="CP113527">
    <property type="protein sequence ID" value="WDV08836.1"/>
    <property type="molecule type" value="Genomic_DNA"/>
</dbReference>
<evidence type="ECO:0000259" key="8">
    <source>
        <dbReference type="PROSITE" id="PS50928"/>
    </source>
</evidence>
<evidence type="ECO:0000256" key="4">
    <source>
        <dbReference type="ARBA" id="ARBA00022692"/>
    </source>
</evidence>
<dbReference type="KEGG" id="liu:OU989_10305"/>
<keyword evidence="6 7" id="KW-0472">Membrane</keyword>
<dbReference type="GO" id="GO:0005886">
    <property type="term" value="C:plasma membrane"/>
    <property type="evidence" value="ECO:0007669"/>
    <property type="project" value="UniProtKB-SubCell"/>
</dbReference>
<dbReference type="AlphaFoldDB" id="A0AAJ5RMV4"/>
<comment type="subcellular location">
    <subcellularLocation>
        <location evidence="1 7">Cell membrane</location>
        <topology evidence="1 7">Multi-pass membrane protein</topology>
    </subcellularLocation>
</comment>
<dbReference type="InterPro" id="IPR000515">
    <property type="entry name" value="MetI-like"/>
</dbReference>
<sequence length="272" mass="30154">MRKEKQRKIPIFWLVLLAFIFGLTLFSSILAPFEPNAMDMNHIYEAPTTTHFLGTDQLGRDVLSRLLIGGRVTLFIAIVSVVLASIIGIIYGGISGYFGGAIDAVMMRILEACLTIPSLVIVLALQAIMQGSVWRMAIIMGATSWFVTARIVRSEFIRLKEAEFVQMAKMFRTPLWKILFSHLLRNSFPAIFVVTIFNFAGAIFTEVSLSFLGIGVPPAIPSWGTMLYTAQNDLLVGAWWMGLFPGLLIFITILCVQAIGSTFKKGGERTHV</sequence>
<accession>A0AAJ5RMV4</accession>
<protein>
    <submittedName>
        <fullName evidence="9">ABC transporter permease</fullName>
    </submittedName>
</protein>
<keyword evidence="2 7" id="KW-0813">Transport</keyword>
<evidence type="ECO:0000256" key="1">
    <source>
        <dbReference type="ARBA" id="ARBA00004651"/>
    </source>
</evidence>
<keyword evidence="4 7" id="KW-0812">Transmembrane</keyword>
<feature type="domain" description="ABC transmembrane type-1" evidence="8">
    <location>
        <begin position="70"/>
        <end position="260"/>
    </location>
</feature>
<feature type="transmembrane region" description="Helical" evidence="7">
    <location>
        <begin position="190"/>
        <end position="214"/>
    </location>
</feature>
<proteinExistence type="inferred from homology"/>
<dbReference type="GO" id="GO:0055085">
    <property type="term" value="P:transmembrane transport"/>
    <property type="evidence" value="ECO:0007669"/>
    <property type="project" value="InterPro"/>
</dbReference>
<evidence type="ECO:0000256" key="2">
    <source>
        <dbReference type="ARBA" id="ARBA00022448"/>
    </source>
</evidence>
<evidence type="ECO:0000256" key="3">
    <source>
        <dbReference type="ARBA" id="ARBA00022475"/>
    </source>
</evidence>
<name>A0AAJ5RMV4_9BACI</name>
<dbReference type="PANTHER" id="PTHR43386">
    <property type="entry name" value="OLIGOPEPTIDE TRANSPORT SYSTEM PERMEASE PROTEIN APPC"/>
    <property type="match status" value="1"/>
</dbReference>
<keyword evidence="5 7" id="KW-1133">Transmembrane helix</keyword>
<keyword evidence="3" id="KW-1003">Cell membrane</keyword>
<evidence type="ECO:0000256" key="6">
    <source>
        <dbReference type="ARBA" id="ARBA00023136"/>
    </source>
</evidence>
<feature type="transmembrane region" description="Helical" evidence="7">
    <location>
        <begin position="72"/>
        <end position="97"/>
    </location>
</feature>
<dbReference type="Proteomes" id="UP001219585">
    <property type="component" value="Chromosome"/>
</dbReference>
<feature type="transmembrane region" description="Helical" evidence="7">
    <location>
        <begin position="12"/>
        <end position="33"/>
    </location>
</feature>
<reference evidence="9" key="1">
    <citation type="submission" date="2022-11" db="EMBL/GenBank/DDBJ databases">
        <title>Lysinibacillus irui.</title>
        <authorList>
            <person name="Akintayo S.O."/>
        </authorList>
    </citation>
    <scope>NUCLEOTIDE SEQUENCE</scope>
    <source>
        <strain evidence="9">IRB4-01</strain>
    </source>
</reference>
<feature type="transmembrane region" description="Helical" evidence="7">
    <location>
        <begin position="134"/>
        <end position="152"/>
    </location>
</feature>
<dbReference type="SUPFAM" id="SSF161098">
    <property type="entry name" value="MetI-like"/>
    <property type="match status" value="1"/>
</dbReference>
<dbReference type="RefSeq" id="WP_274797052.1">
    <property type="nucleotide sequence ID" value="NZ_CP113527.1"/>
</dbReference>